<gene>
    <name evidence="2" type="ORF">Poly21_16560</name>
</gene>
<comment type="caution">
    <text evidence="2">The sequence shown here is derived from an EMBL/GenBank/DDBJ whole genome shotgun (WGS) entry which is preliminary data.</text>
</comment>
<organism evidence="2 3">
    <name type="scientific">Allorhodopirellula heiligendammensis</name>
    <dbReference type="NCBI Taxonomy" id="2714739"/>
    <lineage>
        <taxon>Bacteria</taxon>
        <taxon>Pseudomonadati</taxon>
        <taxon>Planctomycetota</taxon>
        <taxon>Planctomycetia</taxon>
        <taxon>Pirellulales</taxon>
        <taxon>Pirellulaceae</taxon>
        <taxon>Allorhodopirellula</taxon>
    </lineage>
</organism>
<evidence type="ECO:0000256" key="1">
    <source>
        <dbReference type="SAM" id="MobiDB-lite"/>
    </source>
</evidence>
<keyword evidence="3" id="KW-1185">Reference proteome</keyword>
<evidence type="ECO:0000313" key="2">
    <source>
        <dbReference type="EMBL" id="TWU19483.1"/>
    </source>
</evidence>
<dbReference type="Proteomes" id="UP000319908">
    <property type="component" value="Unassembled WGS sequence"/>
</dbReference>
<dbReference type="EMBL" id="SJPU01000001">
    <property type="protein sequence ID" value="TWU19483.1"/>
    <property type="molecule type" value="Genomic_DNA"/>
</dbReference>
<accession>A0A5C6C4K5</accession>
<evidence type="ECO:0000313" key="3">
    <source>
        <dbReference type="Proteomes" id="UP000319908"/>
    </source>
</evidence>
<proteinExistence type="predicted"/>
<sequence length="80" mass="8878">MSKFQGHVYGRLSLGMSIVLEKHLLTIGFSQQVATLSCESVAGCRYGRETMDALEFTIRPHGHKKPANDISRPRTSFPDA</sequence>
<protein>
    <submittedName>
        <fullName evidence="2">Uncharacterized protein</fullName>
    </submittedName>
</protein>
<name>A0A5C6C4K5_9BACT</name>
<dbReference type="AlphaFoldDB" id="A0A5C6C4K5"/>
<reference evidence="2 3" key="1">
    <citation type="journal article" date="2020" name="Antonie Van Leeuwenhoek">
        <title>Rhodopirellula heiligendammensis sp. nov., Rhodopirellula pilleata sp. nov., and Rhodopirellula solitaria sp. nov. isolated from natural or artificial marine surfaces in Northern Germany and California, USA, and emended description of the genus Rhodopirellula.</title>
        <authorList>
            <person name="Kallscheuer N."/>
            <person name="Wiegand S."/>
            <person name="Jogler M."/>
            <person name="Boedeker C."/>
            <person name="Peeters S.H."/>
            <person name="Rast P."/>
            <person name="Heuer A."/>
            <person name="Jetten M.S.M."/>
            <person name="Rohde M."/>
            <person name="Jogler C."/>
        </authorList>
    </citation>
    <scope>NUCLEOTIDE SEQUENCE [LARGE SCALE GENOMIC DNA]</scope>
    <source>
        <strain evidence="2 3">Poly21</strain>
    </source>
</reference>
<feature type="region of interest" description="Disordered" evidence="1">
    <location>
        <begin position="61"/>
        <end position="80"/>
    </location>
</feature>